<dbReference type="AlphaFoldDB" id="E2ZBW2"/>
<keyword evidence="1" id="KW-0732">Signal</keyword>
<proteinExistence type="predicted"/>
<gene>
    <name evidence="2" type="ORF">HMPREF9429_00944</name>
</gene>
<feature type="chain" id="PRO_5039646317" description="Secreted protein" evidence="1">
    <location>
        <begin position="18"/>
        <end position="67"/>
    </location>
</feature>
<dbReference type="HOGENOM" id="CLU_2807432_0_0_9"/>
<name>E2ZBW2_9FIRM</name>
<feature type="signal peptide" evidence="1">
    <location>
        <begin position="1"/>
        <end position="17"/>
    </location>
</feature>
<dbReference type="Proteomes" id="UP000003195">
    <property type="component" value="Unassembled WGS sequence"/>
</dbReference>
<evidence type="ECO:0000313" key="2">
    <source>
        <dbReference type="EMBL" id="EFQ04340.1"/>
    </source>
</evidence>
<keyword evidence="3" id="KW-1185">Reference proteome</keyword>
<evidence type="ECO:0000313" key="3">
    <source>
        <dbReference type="Proteomes" id="UP000003195"/>
    </source>
</evidence>
<reference evidence="2 3" key="1">
    <citation type="submission" date="2010-08" db="EMBL/GenBank/DDBJ databases">
        <authorList>
            <person name="Weinstock G."/>
            <person name="Sodergren E."/>
            <person name="Clifton S."/>
            <person name="Fulton L."/>
            <person name="Fulton B."/>
            <person name="Courtney L."/>
            <person name="Fronick C."/>
            <person name="Harrison M."/>
            <person name="Strong C."/>
            <person name="Farmer C."/>
            <person name="Delahaunty K."/>
            <person name="Markovic C."/>
            <person name="Hall O."/>
            <person name="Minx P."/>
            <person name="Tomlinson C."/>
            <person name="Mitreva M."/>
            <person name="Hou S."/>
            <person name="Chen J."/>
            <person name="Wollam A."/>
            <person name="Pepin K.H."/>
            <person name="Johnson M."/>
            <person name="Bhonagiri V."/>
            <person name="Zhang X."/>
            <person name="Suruliraj S."/>
            <person name="Warren W."/>
            <person name="Chinwalla A."/>
            <person name="Mardis E.R."/>
            <person name="Wilson R.K."/>
        </authorList>
    </citation>
    <scope>NUCLEOTIDE SEQUENCE [LARGE SCALE GENOMIC DNA]</scope>
    <source>
        <strain evidence="2 3">F0359</strain>
    </source>
</reference>
<comment type="caution">
    <text evidence="2">The sequence shown here is derived from an EMBL/GenBank/DDBJ whole genome shotgun (WGS) entry which is preliminary data.</text>
</comment>
<evidence type="ECO:0008006" key="4">
    <source>
        <dbReference type="Google" id="ProtNLM"/>
    </source>
</evidence>
<sequence>MYAACLTGLPVAPAVTAAAAAARPENQNLIRQKNKEKRVPLRESSFLIKSAPYEGADFINSYLSAKV</sequence>
<dbReference type="EMBL" id="AECS01000036">
    <property type="protein sequence ID" value="EFQ04340.1"/>
    <property type="molecule type" value="Genomic_DNA"/>
</dbReference>
<accession>E2ZBW2</accession>
<protein>
    <recommendedName>
        <fullName evidence="4">Secreted protein</fullName>
    </recommendedName>
</protein>
<dbReference type="STRING" id="706434.HMPREF9429_00944"/>
<evidence type="ECO:0000256" key="1">
    <source>
        <dbReference type="SAM" id="SignalP"/>
    </source>
</evidence>
<organism evidence="2 3">
    <name type="scientific">Megasphaera micronuciformis F0359</name>
    <dbReference type="NCBI Taxonomy" id="706434"/>
    <lineage>
        <taxon>Bacteria</taxon>
        <taxon>Bacillati</taxon>
        <taxon>Bacillota</taxon>
        <taxon>Negativicutes</taxon>
        <taxon>Veillonellales</taxon>
        <taxon>Veillonellaceae</taxon>
        <taxon>Megasphaera</taxon>
    </lineage>
</organism>